<organism evidence="2 3">
    <name type="scientific">Pseudidiomarina homiensis</name>
    <dbReference type="NCBI Taxonomy" id="364198"/>
    <lineage>
        <taxon>Bacteria</taxon>
        <taxon>Pseudomonadati</taxon>
        <taxon>Pseudomonadota</taxon>
        <taxon>Gammaproteobacteria</taxon>
        <taxon>Alteromonadales</taxon>
        <taxon>Idiomarinaceae</taxon>
        <taxon>Pseudidiomarina</taxon>
    </lineage>
</organism>
<dbReference type="InterPro" id="IPR001173">
    <property type="entry name" value="Glyco_trans_2-like"/>
</dbReference>
<dbReference type="GO" id="GO:0016758">
    <property type="term" value="F:hexosyltransferase activity"/>
    <property type="evidence" value="ECO:0007669"/>
    <property type="project" value="UniProtKB-ARBA"/>
</dbReference>
<protein>
    <recommendedName>
        <fullName evidence="1">Glycosyltransferase 2-like domain-containing protein</fullName>
    </recommendedName>
</protein>
<name>A0A432Y5I7_9GAMM</name>
<dbReference type="Pfam" id="PF00535">
    <property type="entry name" value="Glycos_transf_2"/>
    <property type="match status" value="1"/>
</dbReference>
<comment type="caution">
    <text evidence="2">The sequence shown here is derived from an EMBL/GenBank/DDBJ whole genome shotgun (WGS) entry which is preliminary data.</text>
</comment>
<dbReference type="Proteomes" id="UP000287649">
    <property type="component" value="Unassembled WGS sequence"/>
</dbReference>
<evidence type="ECO:0000259" key="1">
    <source>
        <dbReference type="Pfam" id="PF00535"/>
    </source>
</evidence>
<dbReference type="RefSeq" id="WP_126771326.1">
    <property type="nucleotide sequence ID" value="NZ_JANQBU010000001.1"/>
</dbReference>
<dbReference type="PANTHER" id="PTHR22916">
    <property type="entry name" value="GLYCOSYLTRANSFERASE"/>
    <property type="match status" value="1"/>
</dbReference>
<evidence type="ECO:0000313" key="3">
    <source>
        <dbReference type="Proteomes" id="UP000287649"/>
    </source>
</evidence>
<feature type="domain" description="Glycosyltransferase 2-like" evidence="1">
    <location>
        <begin position="12"/>
        <end position="117"/>
    </location>
</feature>
<dbReference type="InterPro" id="IPR029044">
    <property type="entry name" value="Nucleotide-diphossugar_trans"/>
</dbReference>
<reference evidence="3" key="1">
    <citation type="journal article" date="2018" name="Front. Microbiol.">
        <title>Genome-Based Analysis Reveals the Taxonomy and Diversity of the Family Idiomarinaceae.</title>
        <authorList>
            <person name="Liu Y."/>
            <person name="Lai Q."/>
            <person name="Shao Z."/>
        </authorList>
    </citation>
    <scope>NUCLEOTIDE SEQUENCE [LARGE SCALE GENOMIC DNA]</scope>
    <source>
        <strain evidence="3">PO-M2</strain>
    </source>
</reference>
<dbReference type="EMBL" id="PIPX01000001">
    <property type="protein sequence ID" value="RUO56240.1"/>
    <property type="molecule type" value="Genomic_DNA"/>
</dbReference>
<accession>A0A432Y5I7</accession>
<keyword evidence="3" id="KW-1185">Reference proteome</keyword>
<gene>
    <name evidence="2" type="ORF">CWI70_05675</name>
</gene>
<dbReference type="PANTHER" id="PTHR22916:SF64">
    <property type="entry name" value="TRANSFERASE, PUTATIVE-RELATED"/>
    <property type="match status" value="1"/>
</dbReference>
<evidence type="ECO:0000313" key="2">
    <source>
        <dbReference type="EMBL" id="RUO56240.1"/>
    </source>
</evidence>
<dbReference type="OrthoDB" id="9802649at2"/>
<dbReference type="Gene3D" id="3.90.550.10">
    <property type="entry name" value="Spore Coat Polysaccharide Biosynthesis Protein SpsA, Chain A"/>
    <property type="match status" value="1"/>
</dbReference>
<dbReference type="AlphaFoldDB" id="A0A432Y5I7"/>
<dbReference type="SUPFAM" id="SSF53448">
    <property type="entry name" value="Nucleotide-diphospho-sugar transferases"/>
    <property type="match status" value="1"/>
</dbReference>
<proteinExistence type="predicted"/>
<sequence>MTSELKDKVRISVVIPAFNVEDYIVAALDSLHEQTVLPDEIIVIDDGSSDRTLELLNTYAFKVPSQIVSKQNEGQGIARNIGLDKASGDYVYFFDADDLLKPNFIKEMHDVLRGNDFPSILFFAGESFYEGERHDNVLTPDYRRGFEGRFPNREAFLKALAQRGSISCSPCLYISKKSMWTDNELKFKSYYHEDEEILFPLIFACTTFVVRDTIYFRRRIRPNSTMTIRRTDSHIAGIRATIDTLTELKRTKDVSKLGVRLINKRIHSFSISYVNASIQVGRKIDWLFLWQKLLEIKSLKFGIQVIARFLFPSRFGLRHRNK</sequence>
<dbReference type="CDD" id="cd00761">
    <property type="entry name" value="Glyco_tranf_GTA_type"/>
    <property type="match status" value="1"/>
</dbReference>